<dbReference type="Pfam" id="PF19291">
    <property type="entry name" value="TREH_N"/>
    <property type="match status" value="1"/>
</dbReference>
<dbReference type="SUPFAM" id="SSF48208">
    <property type="entry name" value="Six-hairpin glycosidases"/>
    <property type="match status" value="1"/>
</dbReference>
<evidence type="ECO:0000259" key="2">
    <source>
        <dbReference type="Pfam" id="PF19291"/>
    </source>
</evidence>
<evidence type="ECO:0000313" key="3">
    <source>
        <dbReference type="EMBL" id="SDO63588.1"/>
    </source>
</evidence>
<keyword evidence="4" id="KW-1185">Reference proteome</keyword>
<dbReference type="RefSeq" id="WP_090227512.1">
    <property type="nucleotide sequence ID" value="NZ_FNJC01000002.1"/>
</dbReference>
<gene>
    <name evidence="3" type="ORF">SAMN04488061_1271</name>
</gene>
<dbReference type="PANTHER" id="PTHR31616:SF0">
    <property type="entry name" value="GLUCAN 1,4-ALPHA-GLUCOSIDASE"/>
    <property type="match status" value="1"/>
</dbReference>
<dbReference type="InterPro" id="IPR012341">
    <property type="entry name" value="6hp_glycosidase-like_sf"/>
</dbReference>
<feature type="domain" description="Trehalase-like N-terminal" evidence="2">
    <location>
        <begin position="7"/>
        <end position="156"/>
    </location>
</feature>
<dbReference type="InterPro" id="IPR008928">
    <property type="entry name" value="6-hairpin_glycosidase_sf"/>
</dbReference>
<dbReference type="Pfam" id="PF00723">
    <property type="entry name" value="Glyco_hydro_15"/>
    <property type="match status" value="1"/>
</dbReference>
<organism evidence="3 4">
    <name type="scientific">Filomicrobium insigne</name>
    <dbReference type="NCBI Taxonomy" id="418854"/>
    <lineage>
        <taxon>Bacteria</taxon>
        <taxon>Pseudomonadati</taxon>
        <taxon>Pseudomonadota</taxon>
        <taxon>Alphaproteobacteria</taxon>
        <taxon>Hyphomicrobiales</taxon>
        <taxon>Hyphomicrobiaceae</taxon>
        <taxon>Filomicrobium</taxon>
    </lineage>
</organism>
<dbReference type="Proteomes" id="UP000198795">
    <property type="component" value="Unassembled WGS sequence"/>
</dbReference>
<proteinExistence type="predicted"/>
<reference evidence="3 4" key="1">
    <citation type="submission" date="2016-10" db="EMBL/GenBank/DDBJ databases">
        <authorList>
            <person name="Varghese N."/>
            <person name="Submissions S."/>
        </authorList>
    </citation>
    <scope>NUCLEOTIDE SEQUENCE [LARGE SCALE GENOMIC DNA]</scope>
    <source>
        <strain evidence="3 4">CGMCC 1.6497</strain>
    </source>
</reference>
<comment type="caution">
    <text evidence="3">The sequence shown here is derived from an EMBL/GenBank/DDBJ whole genome shotgun (WGS) entry which is preliminary data.</text>
</comment>
<feature type="domain" description="GH15-like" evidence="1">
    <location>
        <begin position="219"/>
        <end position="581"/>
    </location>
</feature>
<dbReference type="InterPro" id="IPR045582">
    <property type="entry name" value="Trehalase-like_N"/>
</dbReference>
<evidence type="ECO:0000259" key="1">
    <source>
        <dbReference type="Pfam" id="PF00723"/>
    </source>
</evidence>
<dbReference type="PANTHER" id="PTHR31616">
    <property type="entry name" value="TREHALASE"/>
    <property type="match status" value="1"/>
</dbReference>
<accession>A0A1H0L5T3</accession>
<dbReference type="InterPro" id="IPR011613">
    <property type="entry name" value="GH15-like"/>
</dbReference>
<dbReference type="EMBL" id="FNJC01000002">
    <property type="protein sequence ID" value="SDO63588.1"/>
    <property type="molecule type" value="Genomic_DNA"/>
</dbReference>
<name>A0A1H0L5T3_9HYPH</name>
<evidence type="ECO:0000313" key="4">
    <source>
        <dbReference type="Proteomes" id="UP000198795"/>
    </source>
</evidence>
<sequence>MNGLDLGLIGNCSIGALIDKKASIVWCCLPRFDGDPVFHSLLAGDGNPSGQGMFAIEVVDFVSSEQAYLPNTAILRTVLNGASGSIEVLDFAPRFKWRDRAFRPQMLVRRVRPLSGTPRVRIKVRPQFNYGGTTPTITFGSNHVRYVGPETTLRLTTDAPVDYVRSETAFNLDGPLNLILGPDETLSDGASETAQMFETRTHDYWRNWTHRLAVPLDWQDAVVRAAITLKLCSYEPTGAIVAAMTTSIPEAPGTQRNWDYRFCWIRDAFFVVRALNSLSAVRTMENYFGWIMNVVSNANGGHIQPVYGIGLEDRLTERVVDTLDGFKGIGPVRIGNQAYEHFQHDTYGNLVLGASQAFFDTRLFMRAGYEDFERLERVGEKAYELHDQPDAGMWELRSRARVHTSSSVMCWAACDRLGKIALYMGLTDRARFWAERAARIRQVILERAWSGKRQAFVESFEGEYLDAGVLLMGEVGIIDPLDPRFVSTIQEMEKVLGRGPFMMRYEEADDFGAPETAFNVCAFWRIDTLARMGRKDEARELFTALLAARTSLGLMSEDTDYKTGAPWGNFPQTYSMVGIINGAVRLSRPWEAAV</sequence>
<dbReference type="Gene3D" id="1.50.10.10">
    <property type="match status" value="1"/>
</dbReference>
<protein>
    <submittedName>
        <fullName evidence="3">Glucoamylase (Glucan-1,4-alpha-glucosidase), GH15 family</fullName>
    </submittedName>
</protein>